<evidence type="ECO:0000313" key="7">
    <source>
        <dbReference type="Proteomes" id="UP000291343"/>
    </source>
</evidence>
<protein>
    <recommendedName>
        <fullName evidence="5">BTB domain-containing protein</fullName>
    </recommendedName>
</protein>
<dbReference type="Pfam" id="PF24681">
    <property type="entry name" value="Kelch_KLHDC2_KLHL20_DRC7"/>
    <property type="match status" value="1"/>
</dbReference>
<evidence type="ECO:0000256" key="2">
    <source>
        <dbReference type="ARBA" id="ARBA00022737"/>
    </source>
</evidence>
<dbReference type="SUPFAM" id="SSF117281">
    <property type="entry name" value="Kelch motif"/>
    <property type="match status" value="2"/>
</dbReference>
<keyword evidence="2" id="KW-0677">Repeat</keyword>
<dbReference type="CDD" id="cd18306">
    <property type="entry name" value="BTB_POZ_NS1BP"/>
    <property type="match status" value="1"/>
</dbReference>
<keyword evidence="7" id="KW-1185">Reference proteome</keyword>
<dbReference type="SMART" id="SM00612">
    <property type="entry name" value="Kelch"/>
    <property type="match status" value="6"/>
</dbReference>
<dbReference type="GO" id="GO:0003779">
    <property type="term" value="F:actin binding"/>
    <property type="evidence" value="ECO:0007669"/>
    <property type="project" value="UniProtKB-KW"/>
</dbReference>
<dbReference type="Pfam" id="PF01344">
    <property type="entry name" value="Kelch_1"/>
    <property type="match status" value="3"/>
</dbReference>
<dbReference type="PANTHER" id="PTHR24412">
    <property type="entry name" value="KELCH PROTEIN"/>
    <property type="match status" value="1"/>
</dbReference>
<dbReference type="InterPro" id="IPR000210">
    <property type="entry name" value="BTB/POZ_dom"/>
</dbReference>
<feature type="region of interest" description="Disordered" evidence="4">
    <location>
        <begin position="278"/>
        <end position="299"/>
    </location>
</feature>
<dbReference type="OrthoDB" id="45365at2759"/>
<dbReference type="Proteomes" id="UP000291343">
    <property type="component" value="Unassembled WGS sequence"/>
</dbReference>
<evidence type="ECO:0000256" key="3">
    <source>
        <dbReference type="ARBA" id="ARBA00023203"/>
    </source>
</evidence>
<sequence length="710" mass="78100">MAMASSQSESDLSSDEMAEQAHAGLVFVDDMLPSRTLFNMNMMRKNRSFCDVILKIGGTELFAHKAVLAACCPHFLELFTADDGLKGGTRESVVTYHLNGQFDKDALEIIINYAYTARLEINANQVKSVYVTAQCLKMQQVMKECANHLLQQLCIDNCIEIRSLPGIARNIDLAAHIDTFIKAHFEEVCKSSVLLNLPCVRVEVLNQTREEMSLVSPESLACLVLDWMKRSDDDLTIDALVEKTHLLYLALDNSLKDCSELPSNDVSNTEIVQDYKRQSKKNLQAHPPKSHRRKQVQPAKPRVLLYSRDISDSSIRLEENNADWTVVASIKVAEHTFLALVIINRSLATLSILLRLNEVASVTQQSPLQTPDTCLPTCEGGEPLDLYCGLTNMASVRSGAGCANLNDCLFVCGGYDKIECLRNVELYNPAENTWSELPAMKDARGRFNMAVVDGLAYAVGGCNGTTELATVECYSPERHAWTTVTPLPLARSNTGVCALEGKIYCIGGWNGQIGIKQCDRLVPETKKWDSIAQLQKGRYQAGVCAFNNKVWAVGGCDGWNCLNSVEFYDPESDAWMFAAPMITARRGCGVAEFKGKLYAVGGSDGTYSLSTTEVYDPVEKVWSLGPNMTTPRSNAGVAVIGGRLYAVGGFSGKGFLNTVEYLDESTDEWTTFSLQRPVDAVDSLPTIDSVIEQTQNLTLNGGSDRSHETK</sequence>
<reference evidence="6 7" key="1">
    <citation type="journal article" date="2017" name="Gigascience">
        <title>Genome sequence of the small brown planthopper, Laodelphax striatellus.</title>
        <authorList>
            <person name="Zhu J."/>
            <person name="Jiang F."/>
            <person name="Wang X."/>
            <person name="Yang P."/>
            <person name="Bao Y."/>
            <person name="Zhao W."/>
            <person name="Wang W."/>
            <person name="Lu H."/>
            <person name="Wang Q."/>
            <person name="Cui N."/>
            <person name="Li J."/>
            <person name="Chen X."/>
            <person name="Luo L."/>
            <person name="Yu J."/>
            <person name="Kang L."/>
            <person name="Cui F."/>
        </authorList>
    </citation>
    <scope>NUCLEOTIDE SEQUENCE [LARGE SCALE GENOMIC DNA]</scope>
    <source>
        <strain evidence="6">Lst14</strain>
    </source>
</reference>
<feature type="domain" description="BTB" evidence="5">
    <location>
        <begin position="50"/>
        <end position="123"/>
    </location>
</feature>
<evidence type="ECO:0000256" key="1">
    <source>
        <dbReference type="ARBA" id="ARBA00022441"/>
    </source>
</evidence>
<evidence type="ECO:0000259" key="5">
    <source>
        <dbReference type="PROSITE" id="PS50097"/>
    </source>
</evidence>
<dbReference type="InterPro" id="IPR006652">
    <property type="entry name" value="Kelch_1"/>
</dbReference>
<comment type="caution">
    <text evidence="6">The sequence shown here is derived from an EMBL/GenBank/DDBJ whole genome shotgun (WGS) entry which is preliminary data.</text>
</comment>
<dbReference type="InterPro" id="IPR015915">
    <property type="entry name" value="Kelch-typ_b-propeller"/>
</dbReference>
<name>A0A482WJE1_LAOST</name>
<organism evidence="6 7">
    <name type="scientific">Laodelphax striatellus</name>
    <name type="common">Small brown planthopper</name>
    <name type="synonym">Delphax striatella</name>
    <dbReference type="NCBI Taxonomy" id="195883"/>
    <lineage>
        <taxon>Eukaryota</taxon>
        <taxon>Metazoa</taxon>
        <taxon>Ecdysozoa</taxon>
        <taxon>Arthropoda</taxon>
        <taxon>Hexapoda</taxon>
        <taxon>Insecta</taxon>
        <taxon>Pterygota</taxon>
        <taxon>Neoptera</taxon>
        <taxon>Paraneoptera</taxon>
        <taxon>Hemiptera</taxon>
        <taxon>Auchenorrhyncha</taxon>
        <taxon>Fulgoroidea</taxon>
        <taxon>Delphacidae</taxon>
        <taxon>Criomorphinae</taxon>
        <taxon>Laodelphax</taxon>
    </lineage>
</organism>
<proteinExistence type="predicted"/>
<dbReference type="Gene3D" id="3.30.710.10">
    <property type="entry name" value="Potassium Channel Kv1.1, Chain A"/>
    <property type="match status" value="1"/>
</dbReference>
<gene>
    <name evidence="6" type="ORF">LSTR_LSTR007027</name>
</gene>
<dbReference type="InterPro" id="IPR011333">
    <property type="entry name" value="SKP1/BTB/POZ_sf"/>
</dbReference>
<keyword evidence="1" id="KW-0880">Kelch repeat</keyword>
<dbReference type="SUPFAM" id="SSF54695">
    <property type="entry name" value="POZ domain"/>
    <property type="match status" value="1"/>
</dbReference>
<dbReference type="PROSITE" id="PS50097">
    <property type="entry name" value="BTB"/>
    <property type="match status" value="1"/>
</dbReference>
<accession>A0A482WJE1</accession>
<dbReference type="AlphaFoldDB" id="A0A482WJE1"/>
<dbReference type="Gene3D" id="1.25.40.420">
    <property type="match status" value="1"/>
</dbReference>
<dbReference type="EMBL" id="QKKF02033617">
    <property type="protein sequence ID" value="RZF33649.1"/>
    <property type="molecule type" value="Genomic_DNA"/>
</dbReference>
<dbReference type="CDD" id="cd18502">
    <property type="entry name" value="BACK_NS1BP_IVNS1ABP"/>
    <property type="match status" value="1"/>
</dbReference>
<evidence type="ECO:0000313" key="6">
    <source>
        <dbReference type="EMBL" id="RZF33649.1"/>
    </source>
</evidence>
<dbReference type="Pfam" id="PF00651">
    <property type="entry name" value="BTB"/>
    <property type="match status" value="1"/>
</dbReference>
<dbReference type="InParanoid" id="A0A482WJE1"/>
<evidence type="ECO:0000256" key="4">
    <source>
        <dbReference type="SAM" id="MobiDB-lite"/>
    </source>
</evidence>
<dbReference type="SMART" id="SM00225">
    <property type="entry name" value="BTB"/>
    <property type="match status" value="1"/>
</dbReference>
<dbReference type="STRING" id="195883.A0A482WJE1"/>
<dbReference type="PRINTS" id="PR00501">
    <property type="entry name" value="KELCHREPEAT"/>
</dbReference>
<dbReference type="Gene3D" id="2.120.10.80">
    <property type="entry name" value="Kelch-type beta propeller"/>
    <property type="match status" value="2"/>
</dbReference>
<keyword evidence="3" id="KW-0009">Actin-binding</keyword>
<dbReference type="PANTHER" id="PTHR24412:SF396">
    <property type="entry name" value="INFLUENZA VIRUS NS1A-BINDING PROTEIN"/>
    <property type="match status" value="1"/>
</dbReference>